<reference evidence="1" key="1">
    <citation type="submission" date="2020-10" db="EMBL/GenBank/DDBJ databases">
        <authorList>
            <person name="Gilroy R."/>
        </authorList>
    </citation>
    <scope>NUCLEOTIDE SEQUENCE</scope>
    <source>
        <strain evidence="1">ChiW25-3613</strain>
    </source>
</reference>
<sequence>MSENRVAIISVIVEDRASASAINALLSEYGEYVLGRMGVPYKAKNINVICVIADAPAEVLNTLTGKIGQLKGVTAKTLMSKV</sequence>
<dbReference type="InterPro" id="IPR045865">
    <property type="entry name" value="ACT-like_dom_sf"/>
</dbReference>
<organism evidence="1 2">
    <name type="scientific">Candidatus Coproplasma stercoripullorum</name>
    <dbReference type="NCBI Taxonomy" id="2840751"/>
    <lineage>
        <taxon>Bacteria</taxon>
        <taxon>Bacillati</taxon>
        <taxon>Bacillota</taxon>
        <taxon>Clostridia</taxon>
        <taxon>Eubacteriales</taxon>
        <taxon>Candidatus Coproplasma</taxon>
    </lineage>
</organism>
<dbReference type="AlphaFoldDB" id="A0A9D1AH89"/>
<evidence type="ECO:0000313" key="2">
    <source>
        <dbReference type="Proteomes" id="UP000824179"/>
    </source>
</evidence>
<dbReference type="SUPFAM" id="SSF55021">
    <property type="entry name" value="ACT-like"/>
    <property type="match status" value="1"/>
</dbReference>
<dbReference type="Pfam" id="PF21699">
    <property type="entry name" value="TM1266-like"/>
    <property type="match status" value="1"/>
</dbReference>
<accession>A0A9D1AH89</accession>
<dbReference type="EMBL" id="DVHB01000107">
    <property type="protein sequence ID" value="HIR39964.1"/>
    <property type="molecule type" value="Genomic_DNA"/>
</dbReference>
<protein>
    <submittedName>
        <fullName evidence="1">Iron-only hydrogenase system regulator</fullName>
    </submittedName>
</protein>
<comment type="caution">
    <text evidence="1">The sequence shown here is derived from an EMBL/GenBank/DDBJ whole genome shotgun (WGS) entry which is preliminary data.</text>
</comment>
<dbReference type="InterPro" id="IPR023860">
    <property type="entry name" value="FeFe-hyd_TM1266"/>
</dbReference>
<dbReference type="NCBIfam" id="TIGR03959">
    <property type="entry name" value="hyd_TM1266"/>
    <property type="match status" value="1"/>
</dbReference>
<evidence type="ECO:0000313" key="1">
    <source>
        <dbReference type="EMBL" id="HIR39964.1"/>
    </source>
</evidence>
<dbReference type="Proteomes" id="UP000824179">
    <property type="component" value="Unassembled WGS sequence"/>
</dbReference>
<gene>
    <name evidence="1" type="ORF">IAB90_06235</name>
</gene>
<dbReference type="InterPro" id="IPR027271">
    <property type="entry name" value="Acetolactate_synth/TF_NikR_C"/>
</dbReference>
<reference evidence="1" key="2">
    <citation type="journal article" date="2021" name="PeerJ">
        <title>Extensive microbial diversity within the chicken gut microbiome revealed by metagenomics and culture.</title>
        <authorList>
            <person name="Gilroy R."/>
            <person name="Ravi A."/>
            <person name="Getino M."/>
            <person name="Pursley I."/>
            <person name="Horton D.L."/>
            <person name="Alikhan N.F."/>
            <person name="Baker D."/>
            <person name="Gharbi K."/>
            <person name="Hall N."/>
            <person name="Watson M."/>
            <person name="Adriaenssens E.M."/>
            <person name="Foster-Nyarko E."/>
            <person name="Jarju S."/>
            <person name="Secka A."/>
            <person name="Antonio M."/>
            <person name="Oren A."/>
            <person name="Chaudhuri R.R."/>
            <person name="La Ragione R."/>
            <person name="Hildebrand F."/>
            <person name="Pallen M.J."/>
        </authorList>
    </citation>
    <scope>NUCLEOTIDE SEQUENCE</scope>
    <source>
        <strain evidence="1">ChiW25-3613</strain>
    </source>
</reference>
<name>A0A9D1AH89_9FIRM</name>
<dbReference type="Gene3D" id="3.30.70.1150">
    <property type="entry name" value="ACT-like. Chain A, domain 2"/>
    <property type="match status" value="1"/>
</dbReference>
<proteinExistence type="predicted"/>